<evidence type="ECO:0000313" key="3">
    <source>
        <dbReference type="EMBL" id="PVH94900.1"/>
    </source>
</evidence>
<protein>
    <recommendedName>
        <fullName evidence="2">Nephrocystin 3-like N-terminal domain-containing protein</fullName>
    </recommendedName>
</protein>
<gene>
    <name evidence="3" type="ORF">DM02DRAFT_538482</name>
</gene>
<dbReference type="Pfam" id="PF24883">
    <property type="entry name" value="NPHP3_N"/>
    <property type="match status" value="1"/>
</dbReference>
<name>A0A2V1D9X2_9PLEO</name>
<evidence type="ECO:0000313" key="4">
    <source>
        <dbReference type="Proteomes" id="UP000244855"/>
    </source>
</evidence>
<dbReference type="EMBL" id="KZ805516">
    <property type="protein sequence ID" value="PVH94900.1"/>
    <property type="molecule type" value="Genomic_DNA"/>
</dbReference>
<dbReference type="PANTHER" id="PTHR10039">
    <property type="entry name" value="AMELOGENIN"/>
    <property type="match status" value="1"/>
</dbReference>
<evidence type="ECO:0000256" key="1">
    <source>
        <dbReference type="ARBA" id="ARBA00022737"/>
    </source>
</evidence>
<dbReference type="InterPro" id="IPR056884">
    <property type="entry name" value="NPHP3-like_N"/>
</dbReference>
<sequence length="120" mass="13436">MDAANQLATAYIDDQSWKKVTEWLSPANVATNHNAATKLRHGHSGTWFLESEAFQTWLKDDNAFLWLHAIPGAGKTVLASSIINYLKENVQSQSTGLAYFYCDYKDTQKQEPSKVLGTIL</sequence>
<dbReference type="OrthoDB" id="195446at2759"/>
<organism evidence="3 4">
    <name type="scientific">Periconia macrospinosa</name>
    <dbReference type="NCBI Taxonomy" id="97972"/>
    <lineage>
        <taxon>Eukaryota</taxon>
        <taxon>Fungi</taxon>
        <taxon>Dikarya</taxon>
        <taxon>Ascomycota</taxon>
        <taxon>Pezizomycotina</taxon>
        <taxon>Dothideomycetes</taxon>
        <taxon>Pleosporomycetidae</taxon>
        <taxon>Pleosporales</taxon>
        <taxon>Massarineae</taxon>
        <taxon>Periconiaceae</taxon>
        <taxon>Periconia</taxon>
    </lineage>
</organism>
<evidence type="ECO:0000259" key="2">
    <source>
        <dbReference type="Pfam" id="PF24883"/>
    </source>
</evidence>
<accession>A0A2V1D9X2</accession>
<feature type="non-terminal residue" evidence="3">
    <location>
        <position position="120"/>
    </location>
</feature>
<reference evidence="3 4" key="1">
    <citation type="journal article" date="2018" name="Sci. Rep.">
        <title>Comparative genomics provides insights into the lifestyle and reveals functional heterogeneity of dark septate endophytic fungi.</title>
        <authorList>
            <person name="Knapp D.G."/>
            <person name="Nemeth J.B."/>
            <person name="Barry K."/>
            <person name="Hainaut M."/>
            <person name="Henrissat B."/>
            <person name="Johnson J."/>
            <person name="Kuo A."/>
            <person name="Lim J.H.P."/>
            <person name="Lipzen A."/>
            <person name="Nolan M."/>
            <person name="Ohm R.A."/>
            <person name="Tamas L."/>
            <person name="Grigoriev I.V."/>
            <person name="Spatafora J.W."/>
            <person name="Nagy L.G."/>
            <person name="Kovacs G.M."/>
        </authorList>
    </citation>
    <scope>NUCLEOTIDE SEQUENCE [LARGE SCALE GENOMIC DNA]</scope>
    <source>
        <strain evidence="3 4">DSE2036</strain>
    </source>
</reference>
<dbReference type="SUPFAM" id="SSF52540">
    <property type="entry name" value="P-loop containing nucleoside triphosphate hydrolases"/>
    <property type="match status" value="1"/>
</dbReference>
<dbReference type="InterPro" id="IPR027417">
    <property type="entry name" value="P-loop_NTPase"/>
</dbReference>
<dbReference type="Proteomes" id="UP000244855">
    <property type="component" value="Unassembled WGS sequence"/>
</dbReference>
<dbReference type="PANTHER" id="PTHR10039:SF16">
    <property type="entry name" value="GPI INOSITOL-DEACYLASE"/>
    <property type="match status" value="1"/>
</dbReference>
<keyword evidence="1" id="KW-0677">Repeat</keyword>
<dbReference type="AlphaFoldDB" id="A0A2V1D9X2"/>
<feature type="domain" description="Nephrocystin 3-like N-terminal" evidence="2">
    <location>
        <begin position="44"/>
        <end position="120"/>
    </location>
</feature>
<dbReference type="Gene3D" id="3.40.50.300">
    <property type="entry name" value="P-loop containing nucleotide triphosphate hydrolases"/>
    <property type="match status" value="1"/>
</dbReference>
<proteinExistence type="predicted"/>
<keyword evidence="4" id="KW-1185">Reference proteome</keyword>
<dbReference type="STRING" id="97972.A0A2V1D9X2"/>